<protein>
    <submittedName>
        <fullName evidence="5">Uncharacterized protein</fullName>
    </submittedName>
</protein>
<dbReference type="PANTHER" id="PTHR24180">
    <property type="entry name" value="CYCLIN-DEPENDENT KINASE INHIBITOR 2C-RELATED"/>
    <property type="match status" value="1"/>
</dbReference>
<evidence type="ECO:0000313" key="6">
    <source>
        <dbReference type="Proteomes" id="UP001497525"/>
    </source>
</evidence>
<dbReference type="EMBL" id="CAXLJL010000745">
    <property type="protein sequence ID" value="CAL5140582.1"/>
    <property type="molecule type" value="Genomic_DNA"/>
</dbReference>
<dbReference type="InterPro" id="IPR002110">
    <property type="entry name" value="Ankyrin_rpt"/>
</dbReference>
<feature type="repeat" description="ANK" evidence="3">
    <location>
        <begin position="137"/>
        <end position="170"/>
    </location>
</feature>
<evidence type="ECO:0000313" key="5">
    <source>
        <dbReference type="EMBL" id="CAL5140582.1"/>
    </source>
</evidence>
<feature type="compositionally biased region" description="Basic and acidic residues" evidence="4">
    <location>
        <begin position="496"/>
        <end position="510"/>
    </location>
</feature>
<dbReference type="InterPro" id="IPR036770">
    <property type="entry name" value="Ankyrin_rpt-contain_sf"/>
</dbReference>
<dbReference type="PROSITE" id="PS50297">
    <property type="entry name" value="ANK_REP_REGION"/>
    <property type="match status" value="1"/>
</dbReference>
<dbReference type="Gene3D" id="1.25.40.20">
    <property type="entry name" value="Ankyrin repeat-containing domain"/>
    <property type="match status" value="4"/>
</dbReference>
<evidence type="ECO:0000256" key="4">
    <source>
        <dbReference type="SAM" id="MobiDB-lite"/>
    </source>
</evidence>
<proteinExistence type="predicted"/>
<evidence type="ECO:0000256" key="2">
    <source>
        <dbReference type="ARBA" id="ARBA00023043"/>
    </source>
</evidence>
<dbReference type="InterPro" id="IPR051637">
    <property type="entry name" value="Ank_repeat_dom-contain_49"/>
</dbReference>
<dbReference type="SUPFAM" id="SSF48403">
    <property type="entry name" value="Ankyrin repeat"/>
    <property type="match status" value="4"/>
</dbReference>
<name>A0AAV2TWH0_CALDB</name>
<dbReference type="AlphaFoldDB" id="A0AAV2TWH0"/>
<dbReference type="SMART" id="SM00248">
    <property type="entry name" value="ANK"/>
    <property type="match status" value="5"/>
</dbReference>
<keyword evidence="1" id="KW-0677">Repeat</keyword>
<dbReference type="Pfam" id="PF00023">
    <property type="entry name" value="Ank"/>
    <property type="match status" value="1"/>
</dbReference>
<sequence length="1270" mass="142576">MDAETILHSKMLTTTTCGPVEQSASHQPITEQANITHQSDDDMFAIIQQATAESFWKAHGLVSENHGILREESTGNTLLHSLVLALRELAQRHRHTLCDASDADDYDYSNEWIGAAVGLTYRIVVTSRCSVNAQNNKGNTALHLACLRPYANILTKHLIRLGADPQIRNQYGVHVHYNPTGHCGWLIKGFPGLRCGIWDAIRREDCAEVNRFLSTWCRTVANQPTGQSIFEVAMATGNYDLVRCVDKARTTNELIAASIALDVPYMQELLSARLERDKCDLNTLDTSYDPPRPITAELHLVLAKKAEEVIRILEQYGAPGPNGYLADRTREEFSFEVCSFVRTVKNANKISDLEKAWQMVGQPGFKVTRRRRDDKATYLHFLTERYLLLSANPTLQRGIVRLMFRVAAAGVDLQARDCCGRTALVLAAEGITGLLHTACSLSTPTDKIEGGIIGMQNENLPNTLVQTPEKSAGKPTGQQTQPDPAGGFQEDDEEQPFVKESENPNRSIRSDSIRSIDDYFEQVRSRLHSLAQTNYSTQTILERSSNSALESEVRSSPTVELPNIPDQSLLLILLQIGVDSSLTSAKNECIQREFYLPRGVLNCKKRGQTSQSTNTAYRPVQDAMEDFPGLWPNLDNLLHAVMHDRTDEEVTKLFNRVEKNIREYLCSVRAKRNGLTALELARASLPPSHCCYGTSPTPSHTSKKSVRADQTGHHISKSVGQRTVEMLQSYLSLTDFGMAAMSGDVEKMKYYLALGRGEHKTKAHYESYYNGTDEDLRAKFMRRPLIVSVMEYSTTEAVEVMIENGADLREFYAASEPHGPAAFWAFRDFVSLRKTFVVAKSAATDLRDANGATMLHHAVSIFHRLLKDDANGRRWASLITLTLLTRGVKVEARDRWGRTARDLAGTVNSALCGSESSKEHAYRALEEEAPDPYELRDITDPVTGELLLPEALIDRRVAQLAYFDQLEALEDLILSGYDCLHLAKMGFIRTRTAIEIAEVRGYSDVYNLLRDAQTYQNQIIEIQRTVIDGDHKTFSRMSPEKRKIRRVMVLLLIEIDLKNYFLLFSWSSGSTIQHVVDGLNLLKFNKCVCTQPTIVSKWKALQLPQCLVTTPINQTNYKMDKGDVFFSVKSAVNDNRIILDLSSNIKRYTLSPESRHFIRCTTKRLGAQLGSTVATFKNATRLKDRKRTDRRGRSLLHLAVLYRQRKLALLLVDLCPKMVNSTDCLGRTPLHYAICLNDNRGLFLKIVAQLGSVDKQQKDLVKCISGTPFS</sequence>
<dbReference type="Proteomes" id="UP001497525">
    <property type="component" value="Unassembled WGS sequence"/>
</dbReference>
<reference evidence="5" key="1">
    <citation type="submission" date="2024-06" db="EMBL/GenBank/DDBJ databases">
        <authorList>
            <person name="Liu X."/>
            <person name="Lenzi L."/>
            <person name="Haldenby T S."/>
            <person name="Uol C."/>
        </authorList>
    </citation>
    <scope>NUCLEOTIDE SEQUENCE</scope>
</reference>
<gene>
    <name evidence="5" type="ORF">CDAUBV1_LOCUS15889</name>
</gene>
<dbReference type="PANTHER" id="PTHR24180:SF45">
    <property type="entry name" value="POLY [ADP-RIBOSE] POLYMERASE TANKYRASE"/>
    <property type="match status" value="1"/>
</dbReference>
<comment type="caution">
    <text evidence="5">The sequence shown here is derived from an EMBL/GenBank/DDBJ whole genome shotgun (WGS) entry which is preliminary data.</text>
</comment>
<evidence type="ECO:0000256" key="3">
    <source>
        <dbReference type="PROSITE-ProRule" id="PRU00023"/>
    </source>
</evidence>
<keyword evidence="2 3" id="KW-0040">ANK repeat</keyword>
<feature type="region of interest" description="Disordered" evidence="4">
    <location>
        <begin position="465"/>
        <end position="510"/>
    </location>
</feature>
<accession>A0AAV2TWH0</accession>
<organism evidence="5 6">
    <name type="scientific">Calicophoron daubneyi</name>
    <name type="common">Rumen fluke</name>
    <name type="synonym">Paramphistomum daubneyi</name>
    <dbReference type="NCBI Taxonomy" id="300641"/>
    <lineage>
        <taxon>Eukaryota</taxon>
        <taxon>Metazoa</taxon>
        <taxon>Spiralia</taxon>
        <taxon>Lophotrochozoa</taxon>
        <taxon>Platyhelminthes</taxon>
        <taxon>Trematoda</taxon>
        <taxon>Digenea</taxon>
        <taxon>Plagiorchiida</taxon>
        <taxon>Pronocephalata</taxon>
        <taxon>Paramphistomoidea</taxon>
        <taxon>Paramphistomidae</taxon>
        <taxon>Calicophoron</taxon>
    </lineage>
</organism>
<dbReference type="PROSITE" id="PS50088">
    <property type="entry name" value="ANK_REPEAT"/>
    <property type="match status" value="1"/>
</dbReference>
<evidence type="ECO:0000256" key="1">
    <source>
        <dbReference type="ARBA" id="ARBA00022737"/>
    </source>
</evidence>